<gene>
    <name evidence="4" type="ORF">SAMN05421869_13523</name>
</gene>
<keyword evidence="1" id="KW-0521">NADP</keyword>
<accession>A0A1G9Q1M9</accession>
<organism evidence="4 5">
    <name type="scientific">Nonomuraea jiangxiensis</name>
    <dbReference type="NCBI Taxonomy" id="633440"/>
    <lineage>
        <taxon>Bacteria</taxon>
        <taxon>Bacillati</taxon>
        <taxon>Actinomycetota</taxon>
        <taxon>Actinomycetes</taxon>
        <taxon>Streptosporangiales</taxon>
        <taxon>Streptosporangiaceae</taxon>
        <taxon>Nonomuraea</taxon>
    </lineage>
</organism>
<evidence type="ECO:0000256" key="2">
    <source>
        <dbReference type="ARBA" id="ARBA00023002"/>
    </source>
</evidence>
<dbReference type="GO" id="GO:0016491">
    <property type="term" value="F:oxidoreductase activity"/>
    <property type="evidence" value="ECO:0007669"/>
    <property type="project" value="UniProtKB-KW"/>
</dbReference>
<dbReference type="InterPro" id="IPR051609">
    <property type="entry name" value="NmrA/Isoflavone_reductase-like"/>
</dbReference>
<reference evidence="4 5" key="1">
    <citation type="submission" date="2016-10" db="EMBL/GenBank/DDBJ databases">
        <authorList>
            <person name="de Groot N.N."/>
        </authorList>
    </citation>
    <scope>NUCLEOTIDE SEQUENCE [LARGE SCALE GENOMIC DNA]</scope>
    <source>
        <strain evidence="4 5">CGMCC 4.6533</strain>
    </source>
</reference>
<feature type="domain" description="NmrA-like" evidence="3">
    <location>
        <begin position="6"/>
        <end position="244"/>
    </location>
</feature>
<dbReference type="PANTHER" id="PTHR47706">
    <property type="entry name" value="NMRA-LIKE FAMILY PROTEIN"/>
    <property type="match status" value="1"/>
</dbReference>
<dbReference type="AlphaFoldDB" id="A0A1G9Q1M9"/>
<dbReference type="Gene3D" id="3.90.25.10">
    <property type="entry name" value="UDP-galactose 4-epimerase, domain 1"/>
    <property type="match status" value="1"/>
</dbReference>
<dbReference type="SUPFAM" id="SSF51735">
    <property type="entry name" value="NAD(P)-binding Rossmann-fold domains"/>
    <property type="match status" value="1"/>
</dbReference>
<dbReference type="Pfam" id="PF05368">
    <property type="entry name" value="NmrA"/>
    <property type="match status" value="1"/>
</dbReference>
<protein>
    <submittedName>
        <fullName evidence="4">NmrA-like family protein</fullName>
    </submittedName>
</protein>
<dbReference type="InterPro" id="IPR036291">
    <property type="entry name" value="NAD(P)-bd_dom_sf"/>
</dbReference>
<proteinExistence type="predicted"/>
<dbReference type="PANTHER" id="PTHR47706:SF9">
    <property type="entry name" value="NMRA-LIKE DOMAIN-CONTAINING PROTEIN-RELATED"/>
    <property type="match status" value="1"/>
</dbReference>
<evidence type="ECO:0000256" key="1">
    <source>
        <dbReference type="ARBA" id="ARBA00022857"/>
    </source>
</evidence>
<dbReference type="EMBL" id="FNDJ01000035">
    <property type="protein sequence ID" value="SDM04930.1"/>
    <property type="molecule type" value="Genomic_DNA"/>
</dbReference>
<keyword evidence="5" id="KW-1185">Reference proteome</keyword>
<evidence type="ECO:0000313" key="4">
    <source>
        <dbReference type="EMBL" id="SDM04930.1"/>
    </source>
</evidence>
<evidence type="ECO:0000313" key="5">
    <source>
        <dbReference type="Proteomes" id="UP000199202"/>
    </source>
</evidence>
<dbReference type="Gene3D" id="3.40.50.720">
    <property type="entry name" value="NAD(P)-binding Rossmann-like Domain"/>
    <property type="match status" value="1"/>
</dbReference>
<evidence type="ECO:0000259" key="3">
    <source>
        <dbReference type="Pfam" id="PF05368"/>
    </source>
</evidence>
<dbReference type="RefSeq" id="WP_245765700.1">
    <property type="nucleotide sequence ID" value="NZ_FNDJ01000035.1"/>
</dbReference>
<dbReference type="Proteomes" id="UP000199202">
    <property type="component" value="Unassembled WGS sequence"/>
</dbReference>
<dbReference type="STRING" id="633440.SAMN05421869_13523"/>
<keyword evidence="2" id="KW-0560">Oxidoreductase</keyword>
<dbReference type="InterPro" id="IPR008030">
    <property type="entry name" value="NmrA-like"/>
</dbReference>
<sequence length="304" mass="32633">MSTLQEVFLVGSTGLLGNRLASALLDRGATVRALVRPGAAGEKQRVLDALRAKGVQLVEGDLTDSVDRLAAAVGGASAVVSAVQGGPEVIVEGQANLLRAAERAGAARFVPSDFAIDITRLDDGDNFMIDWRRQAAARFAGSPLGVLSVLNGAFIEVMMGFMGLVDWDNGTFSHWGDLDQPLDVTTVQDTADYTAAAVLDPAWADGGTVRFAGEVLSMRGFHEAVERGSGRRLQLRTLGTADDLRAEIERRAARSQNPFDYVALQYQWCMVTGKAKFDALDNDRYPEVKPTTVEQFVRDVDSAA</sequence>
<name>A0A1G9Q1M9_9ACTN</name>